<dbReference type="RefSeq" id="WP_067583652.1">
    <property type="nucleotide sequence ID" value="NZ_KV411303.1"/>
</dbReference>
<gene>
    <name evidence="1" type="ORF">AWN90_20565</name>
</gene>
<evidence type="ECO:0000313" key="1">
    <source>
        <dbReference type="EMBL" id="KZM75733.1"/>
    </source>
</evidence>
<accession>A0A164PLN5</accession>
<dbReference type="EMBL" id="LWGR01000003">
    <property type="protein sequence ID" value="KZM75733.1"/>
    <property type="molecule type" value="Genomic_DNA"/>
</dbReference>
<sequence length="69" mass="7379">MSQQRVRSGKTCFHLPTDAVLTPRRLAASAALISPASTDNTTRTVSSIGIFNRRDLATARLLPDLVLGA</sequence>
<protein>
    <submittedName>
        <fullName evidence="1">Uncharacterized protein</fullName>
    </submittedName>
</protein>
<dbReference type="Proteomes" id="UP000076512">
    <property type="component" value="Unassembled WGS sequence"/>
</dbReference>
<dbReference type="AlphaFoldDB" id="A0A164PLN5"/>
<evidence type="ECO:0000313" key="2">
    <source>
        <dbReference type="Proteomes" id="UP000076512"/>
    </source>
</evidence>
<comment type="caution">
    <text evidence="1">The sequence shown here is derived from an EMBL/GenBank/DDBJ whole genome shotgun (WGS) entry which is preliminary data.</text>
</comment>
<keyword evidence="2" id="KW-1185">Reference proteome</keyword>
<name>A0A164PLN5_9NOCA</name>
<organism evidence="1 2">
    <name type="scientific">Nocardia terpenica</name>
    <dbReference type="NCBI Taxonomy" id="455432"/>
    <lineage>
        <taxon>Bacteria</taxon>
        <taxon>Bacillati</taxon>
        <taxon>Actinomycetota</taxon>
        <taxon>Actinomycetes</taxon>
        <taxon>Mycobacteriales</taxon>
        <taxon>Nocardiaceae</taxon>
        <taxon>Nocardia</taxon>
    </lineage>
</organism>
<reference evidence="1 2" key="1">
    <citation type="submission" date="2016-04" db="EMBL/GenBank/DDBJ databases">
        <authorList>
            <person name="Evans L.H."/>
            <person name="Alamgir A."/>
            <person name="Owens N."/>
            <person name="Weber N.D."/>
            <person name="Virtaneva K."/>
            <person name="Barbian K."/>
            <person name="Babar A."/>
            <person name="Rosenke K."/>
        </authorList>
    </citation>
    <scope>NUCLEOTIDE SEQUENCE [LARGE SCALE GENOMIC DNA]</scope>
    <source>
        <strain evidence="1 2">IFM 0406</strain>
    </source>
</reference>
<proteinExistence type="predicted"/>